<dbReference type="AlphaFoldDB" id="A0A7J6X815"/>
<dbReference type="EMBL" id="JABWDY010003660">
    <property type="protein sequence ID" value="KAF5205769.1"/>
    <property type="molecule type" value="Genomic_DNA"/>
</dbReference>
<reference evidence="1 2" key="1">
    <citation type="submission" date="2020-06" db="EMBL/GenBank/DDBJ databases">
        <title>Transcriptomic and genomic resources for Thalictrum thalictroides and T. hernandezii: Facilitating candidate gene discovery in an emerging model plant lineage.</title>
        <authorList>
            <person name="Arias T."/>
            <person name="Riano-Pachon D.M."/>
            <person name="Di Stilio V.S."/>
        </authorList>
    </citation>
    <scope>NUCLEOTIDE SEQUENCE [LARGE SCALE GENOMIC DNA]</scope>
    <source>
        <strain evidence="2">cv. WT478/WT964</strain>
        <tissue evidence="1">Leaves</tissue>
    </source>
</reference>
<proteinExistence type="predicted"/>
<evidence type="ECO:0000313" key="2">
    <source>
        <dbReference type="Proteomes" id="UP000554482"/>
    </source>
</evidence>
<evidence type="ECO:0000313" key="1">
    <source>
        <dbReference type="EMBL" id="KAF5205769.1"/>
    </source>
</evidence>
<organism evidence="1 2">
    <name type="scientific">Thalictrum thalictroides</name>
    <name type="common">Rue-anemone</name>
    <name type="synonym">Anemone thalictroides</name>
    <dbReference type="NCBI Taxonomy" id="46969"/>
    <lineage>
        <taxon>Eukaryota</taxon>
        <taxon>Viridiplantae</taxon>
        <taxon>Streptophyta</taxon>
        <taxon>Embryophyta</taxon>
        <taxon>Tracheophyta</taxon>
        <taxon>Spermatophyta</taxon>
        <taxon>Magnoliopsida</taxon>
        <taxon>Ranunculales</taxon>
        <taxon>Ranunculaceae</taxon>
        <taxon>Thalictroideae</taxon>
        <taxon>Thalictrum</taxon>
    </lineage>
</organism>
<comment type="caution">
    <text evidence="1">The sequence shown here is derived from an EMBL/GenBank/DDBJ whole genome shotgun (WGS) entry which is preliminary data.</text>
</comment>
<protein>
    <submittedName>
        <fullName evidence="1">Uncharacterized protein</fullName>
    </submittedName>
</protein>
<gene>
    <name evidence="1" type="ORF">FRX31_004641</name>
</gene>
<name>A0A7J6X815_THATH</name>
<dbReference type="Proteomes" id="UP000554482">
    <property type="component" value="Unassembled WGS sequence"/>
</dbReference>
<accession>A0A7J6X815</accession>
<keyword evidence="2" id="KW-1185">Reference proteome</keyword>
<sequence length="101" mass="12144">MAVYPYCLHSSIPFLELHTHMDIEKRSRSGHTYNSNRRIFFILMLHMILKKECGSHMICYSDGIRWEEDNINSSVLWNVQLYVRYQSKLIIVWMFLCLQTV</sequence>